<protein>
    <submittedName>
        <fullName evidence="2">Uncharacterized protein</fullName>
    </submittedName>
</protein>
<gene>
    <name evidence="2" type="ORF">HO173_010366</name>
</gene>
<dbReference type="EMBL" id="JACCJC010000057">
    <property type="protein sequence ID" value="KAF6231406.1"/>
    <property type="molecule type" value="Genomic_DNA"/>
</dbReference>
<evidence type="ECO:0000313" key="3">
    <source>
        <dbReference type="Proteomes" id="UP000578531"/>
    </source>
</evidence>
<reference evidence="2 3" key="1">
    <citation type="journal article" date="2020" name="Genomics">
        <title>Complete, high-quality genomes from long-read metagenomic sequencing of two wolf lichen thalli reveals enigmatic genome architecture.</title>
        <authorList>
            <person name="McKenzie S.K."/>
            <person name="Walston R.F."/>
            <person name="Allen J.L."/>
        </authorList>
    </citation>
    <scope>NUCLEOTIDE SEQUENCE [LARGE SCALE GENOMIC DNA]</scope>
    <source>
        <strain evidence="2">WasteWater2</strain>
    </source>
</reference>
<sequence length="76" mass="8317">MDLIPEDDCINEDGGDSNQDVMDNVSVLSLGEEKQAGVFETTSVNQGPPVEVWAPKPQLGENAWYQLIANATLQRQ</sequence>
<organism evidence="2 3">
    <name type="scientific">Letharia columbiana</name>
    <dbReference type="NCBI Taxonomy" id="112416"/>
    <lineage>
        <taxon>Eukaryota</taxon>
        <taxon>Fungi</taxon>
        <taxon>Dikarya</taxon>
        <taxon>Ascomycota</taxon>
        <taxon>Pezizomycotina</taxon>
        <taxon>Lecanoromycetes</taxon>
        <taxon>OSLEUM clade</taxon>
        <taxon>Lecanoromycetidae</taxon>
        <taxon>Lecanorales</taxon>
        <taxon>Lecanorineae</taxon>
        <taxon>Parmeliaceae</taxon>
        <taxon>Letharia</taxon>
    </lineage>
</organism>
<accession>A0A8H6L0W2</accession>
<dbReference type="GeneID" id="59292013"/>
<dbReference type="AlphaFoldDB" id="A0A8H6L0W2"/>
<comment type="caution">
    <text evidence="2">The sequence shown here is derived from an EMBL/GenBank/DDBJ whole genome shotgun (WGS) entry which is preliminary data.</text>
</comment>
<evidence type="ECO:0000313" key="2">
    <source>
        <dbReference type="EMBL" id="KAF6231406.1"/>
    </source>
</evidence>
<keyword evidence="3" id="KW-1185">Reference proteome</keyword>
<feature type="compositionally biased region" description="Acidic residues" evidence="1">
    <location>
        <begin position="1"/>
        <end position="15"/>
    </location>
</feature>
<name>A0A8H6L0W2_9LECA</name>
<dbReference type="Proteomes" id="UP000578531">
    <property type="component" value="Unassembled WGS sequence"/>
</dbReference>
<evidence type="ECO:0000256" key="1">
    <source>
        <dbReference type="SAM" id="MobiDB-lite"/>
    </source>
</evidence>
<proteinExistence type="predicted"/>
<feature type="region of interest" description="Disordered" evidence="1">
    <location>
        <begin position="1"/>
        <end position="20"/>
    </location>
</feature>
<dbReference type="RefSeq" id="XP_037160838.1">
    <property type="nucleotide sequence ID" value="XM_037312252.1"/>
</dbReference>